<evidence type="ECO:0000313" key="5">
    <source>
        <dbReference type="EMBL" id="RAH99173.1"/>
    </source>
</evidence>
<dbReference type="Pfam" id="PF00005">
    <property type="entry name" value="ABC_tran"/>
    <property type="match status" value="1"/>
</dbReference>
<dbReference type="Proteomes" id="UP000249590">
    <property type="component" value="Unassembled WGS sequence"/>
</dbReference>
<comment type="caution">
    <text evidence="5">The sequence shown here is derived from an EMBL/GenBank/DDBJ whole genome shotgun (WGS) entry which is preliminary data.</text>
</comment>
<dbReference type="Pfam" id="PF12399">
    <property type="entry name" value="BCA_ABC_TP_C"/>
    <property type="match status" value="1"/>
</dbReference>
<reference evidence="5 6" key="1">
    <citation type="submission" date="2018-05" db="EMBL/GenBank/DDBJ databases">
        <title>Acuticoccus sediminis sp. nov., isolated from deep-sea sediment of Indian Ocean.</title>
        <authorList>
            <person name="Liu X."/>
            <person name="Lai Q."/>
            <person name="Du Y."/>
            <person name="Sun F."/>
            <person name="Zhang X."/>
            <person name="Wang S."/>
            <person name="Shao Z."/>
        </authorList>
    </citation>
    <scope>NUCLEOTIDE SEQUENCE [LARGE SCALE GENOMIC DNA]</scope>
    <source>
        <strain evidence="5 6">PTG4-2</strain>
    </source>
</reference>
<dbReference type="PANTHER" id="PTHR45772">
    <property type="entry name" value="CONSERVED COMPONENT OF ABC TRANSPORTER FOR NATURAL AMINO ACIDS-RELATED"/>
    <property type="match status" value="1"/>
</dbReference>
<dbReference type="InterPro" id="IPR032823">
    <property type="entry name" value="BCA_ABC_TP_C"/>
</dbReference>
<evidence type="ECO:0000259" key="4">
    <source>
        <dbReference type="PROSITE" id="PS50893"/>
    </source>
</evidence>
<dbReference type="RefSeq" id="WP_111349226.1">
    <property type="nucleotide sequence ID" value="NZ_QHHQ01000005.1"/>
</dbReference>
<keyword evidence="1" id="KW-0813">Transport</keyword>
<dbReference type="SMART" id="SM00382">
    <property type="entry name" value="AAA"/>
    <property type="match status" value="1"/>
</dbReference>
<evidence type="ECO:0000313" key="6">
    <source>
        <dbReference type="Proteomes" id="UP000249590"/>
    </source>
</evidence>
<keyword evidence="6" id="KW-1185">Reference proteome</keyword>
<dbReference type="GO" id="GO:0005524">
    <property type="term" value="F:ATP binding"/>
    <property type="evidence" value="ECO:0007669"/>
    <property type="project" value="UniProtKB-KW"/>
</dbReference>
<dbReference type="InterPro" id="IPR051120">
    <property type="entry name" value="ABC_AA/LPS_Transport"/>
</dbReference>
<dbReference type="SUPFAM" id="SSF52540">
    <property type="entry name" value="P-loop containing nucleoside triphosphate hydrolases"/>
    <property type="match status" value="1"/>
</dbReference>
<sequence length="255" mass="27600">MTSPVTSLVADNVTKTFGGIHALDGVTLDARPAEIHGLIGPNGSGKTTLLNLLCGYYKPDGGAIRVGEKDLTGASVQSRARLDIARTFQKPRLLGSLSVLDNAMLGGWVHTEAGFVETLFGMPRALKDERRTRDSARDILAAIGLGDIMDRRADVLDHAHQRFLEIARGLVLGPKFLLLDEPAGGLAEHEIEALADVLRTLRDCGLGILIVEHHTDFVFKISDRVTTLNLGQTLRHGTPDEVRTDPEVIRVYLGA</sequence>
<evidence type="ECO:0000256" key="2">
    <source>
        <dbReference type="ARBA" id="ARBA00022741"/>
    </source>
</evidence>
<name>A0A8B2NQ91_9HYPH</name>
<proteinExistence type="predicted"/>
<evidence type="ECO:0000256" key="3">
    <source>
        <dbReference type="ARBA" id="ARBA00022840"/>
    </source>
</evidence>
<gene>
    <name evidence="5" type="ORF">DLJ53_21740</name>
</gene>
<dbReference type="InterPro" id="IPR027417">
    <property type="entry name" value="P-loop_NTPase"/>
</dbReference>
<keyword evidence="3 5" id="KW-0067">ATP-binding</keyword>
<dbReference type="GO" id="GO:0005886">
    <property type="term" value="C:plasma membrane"/>
    <property type="evidence" value="ECO:0007669"/>
    <property type="project" value="TreeGrafter"/>
</dbReference>
<feature type="domain" description="ABC transporter" evidence="4">
    <location>
        <begin position="8"/>
        <end position="255"/>
    </location>
</feature>
<evidence type="ECO:0000256" key="1">
    <source>
        <dbReference type="ARBA" id="ARBA00022448"/>
    </source>
</evidence>
<keyword evidence="2" id="KW-0547">Nucleotide-binding</keyword>
<dbReference type="InterPro" id="IPR003593">
    <property type="entry name" value="AAA+_ATPase"/>
</dbReference>
<dbReference type="CDD" id="cd03219">
    <property type="entry name" value="ABC_Mj1267_LivG_branched"/>
    <property type="match status" value="1"/>
</dbReference>
<organism evidence="5 6">
    <name type="scientific">Acuticoccus sediminis</name>
    <dbReference type="NCBI Taxonomy" id="2184697"/>
    <lineage>
        <taxon>Bacteria</taxon>
        <taxon>Pseudomonadati</taxon>
        <taxon>Pseudomonadota</taxon>
        <taxon>Alphaproteobacteria</taxon>
        <taxon>Hyphomicrobiales</taxon>
        <taxon>Amorphaceae</taxon>
        <taxon>Acuticoccus</taxon>
    </lineage>
</organism>
<dbReference type="EMBL" id="QHHQ01000005">
    <property type="protein sequence ID" value="RAH99173.1"/>
    <property type="molecule type" value="Genomic_DNA"/>
</dbReference>
<dbReference type="InterPro" id="IPR003439">
    <property type="entry name" value="ABC_transporter-like_ATP-bd"/>
</dbReference>
<dbReference type="PROSITE" id="PS50893">
    <property type="entry name" value="ABC_TRANSPORTER_2"/>
    <property type="match status" value="1"/>
</dbReference>
<accession>A0A8B2NQ91</accession>
<dbReference type="GO" id="GO:0016887">
    <property type="term" value="F:ATP hydrolysis activity"/>
    <property type="evidence" value="ECO:0007669"/>
    <property type="project" value="InterPro"/>
</dbReference>
<dbReference type="AlphaFoldDB" id="A0A8B2NQ91"/>
<dbReference type="Gene3D" id="3.40.50.300">
    <property type="entry name" value="P-loop containing nucleotide triphosphate hydrolases"/>
    <property type="match status" value="1"/>
</dbReference>
<dbReference type="OrthoDB" id="9806149at2"/>
<protein>
    <submittedName>
        <fullName evidence="5">ABC transporter ATP-binding protein</fullName>
    </submittedName>
</protein>